<name>A0A6N4PTL0_9LEPT</name>
<evidence type="ECO:0000313" key="2">
    <source>
        <dbReference type="Proteomes" id="UP000297239"/>
    </source>
</evidence>
<dbReference type="AlphaFoldDB" id="A0A6N4PTL0"/>
<proteinExistence type="predicted"/>
<dbReference type="Proteomes" id="UP000297239">
    <property type="component" value="Unassembled WGS sequence"/>
</dbReference>
<comment type="caution">
    <text evidence="1">The sequence shown here is derived from an EMBL/GenBank/DDBJ whole genome shotgun (WGS) entry which is preliminary data.</text>
</comment>
<evidence type="ECO:0000313" key="1">
    <source>
        <dbReference type="EMBL" id="TGK66691.1"/>
    </source>
</evidence>
<protein>
    <submittedName>
        <fullName evidence="1">Uncharacterized protein</fullName>
    </submittedName>
</protein>
<sequence>MKIHPKRLIRFLIIGILLWTCKENVAQPKTELEKFKSECPKIGQGDFYWGKQCVKEKEFLTCVKLLNEIKNNGVGTFFWGRRWENSYKYEIDKKGIIKIKYYGPDGYIKVFKETGKIEKRDDLFFFMTPPDSDLNRPLMNFPIKRIDCELDNSNFERQGTFVMFTLSDGEKYQYGNSLKGHPLIGYKNSDNLFKPDVLPNPEVWHKVSLILAE</sequence>
<dbReference type="RefSeq" id="WP_135637154.1">
    <property type="nucleotide sequence ID" value="NZ_RQFE01000031.1"/>
</dbReference>
<organism evidence="1 2">
    <name type="scientific">Leptospira kanakyensis</name>
    <dbReference type="NCBI Taxonomy" id="2484968"/>
    <lineage>
        <taxon>Bacteria</taxon>
        <taxon>Pseudomonadati</taxon>
        <taxon>Spirochaetota</taxon>
        <taxon>Spirochaetia</taxon>
        <taxon>Leptospirales</taxon>
        <taxon>Leptospiraceae</taxon>
        <taxon>Leptospira</taxon>
    </lineage>
</organism>
<keyword evidence="2" id="KW-1185">Reference proteome</keyword>
<accession>A0A6N4PTL0</accession>
<dbReference type="OrthoDB" id="343031at2"/>
<gene>
    <name evidence="1" type="ORF">EHQ18_16280</name>
</gene>
<reference evidence="1" key="1">
    <citation type="journal article" date="2019" name="PLoS Negl. Trop. Dis.">
        <title>Revisiting the worldwide diversity of Leptospira species in the environment.</title>
        <authorList>
            <person name="Vincent A.T."/>
            <person name="Schiettekatte O."/>
            <person name="Bourhy P."/>
            <person name="Veyrier F.J."/>
            <person name="Picardeau M."/>
        </authorList>
    </citation>
    <scope>NUCLEOTIDE SEQUENCE [LARGE SCALE GENOMIC DNA]</scope>
    <source>
        <strain evidence="1">201800293</strain>
    </source>
</reference>
<dbReference type="EMBL" id="RQFF01000037">
    <property type="protein sequence ID" value="TGK66691.1"/>
    <property type="molecule type" value="Genomic_DNA"/>
</dbReference>